<dbReference type="GO" id="GO:0005886">
    <property type="term" value="C:plasma membrane"/>
    <property type="evidence" value="ECO:0007669"/>
    <property type="project" value="TreeGrafter"/>
</dbReference>
<dbReference type="Pfam" id="PF05170">
    <property type="entry name" value="AsmA"/>
    <property type="match status" value="1"/>
</dbReference>
<dbReference type="InterPro" id="IPR052894">
    <property type="entry name" value="AsmA-related"/>
</dbReference>
<feature type="domain" description="AsmA" evidence="2">
    <location>
        <begin position="42"/>
        <end position="139"/>
    </location>
</feature>
<dbReference type="PANTHER" id="PTHR30441:SF8">
    <property type="entry name" value="DUF748 DOMAIN-CONTAINING PROTEIN"/>
    <property type="match status" value="1"/>
</dbReference>
<evidence type="ECO:0000259" key="2">
    <source>
        <dbReference type="Pfam" id="PF05170"/>
    </source>
</evidence>
<comment type="caution">
    <text evidence="3">The sequence shown here is derived from an EMBL/GenBank/DDBJ whole genome shotgun (WGS) entry which is preliminary data.</text>
</comment>
<name>A0A9D1JWN3_9BACT</name>
<proteinExistence type="predicted"/>
<feature type="transmembrane region" description="Helical" evidence="1">
    <location>
        <begin position="12"/>
        <end position="32"/>
    </location>
</feature>
<sequence>MRTIKNIFNKKILIITTALIGFCCCVYFLLGFCANHFLTAQKIENITKQQTGLDLNIEGPKISTTLGLSLAISAKNISIDASDKRLFSANNIKFRVKLLPLIFKNLSIPYIEAQNMNINLHRDKNGKFNFEKYITQDKSFPLKLNFDKTLLKIKQSKVLFKDDKYLKTATVESENFYANIAERKKNIKFNTETKLSICEQSDNFCTTSNIEAKAVLKLPTNKYIDSKDTDIDILIKNISLKPYLPYINEFSNIKFNNIEGIADLTILKTKEKPQNEFLIKANTKDLFGDFLYNNKKSGWSLTNPAQLELKLVANNNFIEVLPSTFQSKDINTSFSGKLKNYKTNKIKPDINLKINDSDFMSLINLIPAGIVVYKTDVINELKAAKPYARLDGLLNISGNYKKPDINGEAFIRDIYLFERPKNFKTANVKCNFVKDRVNVDVHVPAPNNQFVDVKGYSELYGKQAGDYDVISSDAVDLAYAHKYLIPVQRVIGFKLGPLPFMKISGKGKIHIRATGTIYDAIVNGKFFGTGINASLNGLNAELKEGKIELDFNNKVINIKDTSAKMHDGEFALKGYADDYNNIDIETKINNISAQNALNMVKTSELIKPFSGDISFVKSANGKINITILFKGKAKSLEGLGFLDDITPNADIKLNSINAIIAPNYSFNNVIGNIAYAKDYKIDLSGDYKGARGNIKANITPSNKNLSAKDTKLKFDLQTNLKSMQFSNLVQDVKKQNYFNNKDLKFLLQNTPISALDFIFDTNINAKGEISSDYKNADLSKITLNGNFTPKNTDRSKNVRFKKGKYIIKNSNIIISDSLIDFFDTNIQSSGTVSNILEKPNANLKLKATSIKLSDIEKFKNYLSAKTQKSLFEEFGKFDGEMNLDLNIKNNTPYGKVTFNDISLMNLKQQIPLVLKSGSIKLFGQKIHLDALNLTYGNTPVYIDSTIKNYLSKNPDFNTMFSTNIDEIAADRIINPYLTYPIKIKGEIRLKGRIKGDFNNYSIISYLTLPKETDITYMGANAGDTEYEREFEIKSDFTKNVAKINSAKYIKYIYSQNNKPTPLTMLKAGGKVVSQNKNLKFENFHIYTPNPVTAKIFNVIFKKSILKQGLFTCNLHLNGNVFMPAATGKINFQNINMPFYNTKINDMDFDVEKNIIKAKMNGKSFDSDIEINANIKNKQTFPIVVENLDIKSRKTSLSQLFEGISQLPKGSSDIVPGQPIVFKPQDLVILKGSAKAQDVELYDIKAQNLAMIFSNPTGYMFNIDNVNFDIAEGKVASRGNFDIVSMVFDIDSIVENCDANALSKDFLGLENQIYGRMNAKIHLKGKIPQSAQDIKLVTGRVNFSVNNGKMPKLGSLEYLLRAGNLIKSGILGLTLNNLIEVLTPYKTGEFSTIRGSFDVENGKISALEIFSKGTNLSLFIYGGYDIINDNADIEILGRLSKKVSNVLGAAGNASLNSLISTLTGNKLKDGTKSQIVDNVNKIPLIEISADDYRLFLAKIKGELNSDKYVKSFNWLN</sequence>
<dbReference type="GO" id="GO:0090313">
    <property type="term" value="P:regulation of protein targeting to membrane"/>
    <property type="evidence" value="ECO:0007669"/>
    <property type="project" value="TreeGrafter"/>
</dbReference>
<evidence type="ECO:0000256" key="1">
    <source>
        <dbReference type="SAM" id="Phobius"/>
    </source>
</evidence>
<dbReference type="PANTHER" id="PTHR30441">
    <property type="entry name" value="DUF748 DOMAIN-CONTAINING PROTEIN"/>
    <property type="match status" value="1"/>
</dbReference>
<gene>
    <name evidence="3" type="ORF">IAA86_01100</name>
</gene>
<organism evidence="3 4">
    <name type="scientific">Candidatus Galligastranaerophilus intestinavium</name>
    <dbReference type="NCBI Taxonomy" id="2840836"/>
    <lineage>
        <taxon>Bacteria</taxon>
        <taxon>Candidatus Galligastranaerophilus</taxon>
    </lineage>
</organism>
<dbReference type="Proteomes" id="UP000886865">
    <property type="component" value="Unassembled WGS sequence"/>
</dbReference>
<reference evidence="3" key="1">
    <citation type="submission" date="2020-10" db="EMBL/GenBank/DDBJ databases">
        <authorList>
            <person name="Gilroy R."/>
        </authorList>
    </citation>
    <scope>NUCLEOTIDE SEQUENCE</scope>
    <source>
        <strain evidence="3">CHK152-2871</strain>
    </source>
</reference>
<keyword evidence="1" id="KW-0812">Transmembrane</keyword>
<dbReference type="InterPro" id="IPR007844">
    <property type="entry name" value="AsmA"/>
</dbReference>
<keyword evidence="1" id="KW-1133">Transmembrane helix</keyword>
<accession>A0A9D1JWN3</accession>
<dbReference type="EMBL" id="DVJQ01000010">
    <property type="protein sequence ID" value="HIS73599.1"/>
    <property type="molecule type" value="Genomic_DNA"/>
</dbReference>
<keyword evidence="1" id="KW-0472">Membrane</keyword>
<protein>
    <submittedName>
        <fullName evidence="3">AsmA family protein</fullName>
    </submittedName>
</protein>
<evidence type="ECO:0000313" key="4">
    <source>
        <dbReference type="Proteomes" id="UP000886865"/>
    </source>
</evidence>
<reference evidence="3" key="2">
    <citation type="journal article" date="2021" name="PeerJ">
        <title>Extensive microbial diversity within the chicken gut microbiome revealed by metagenomics and culture.</title>
        <authorList>
            <person name="Gilroy R."/>
            <person name="Ravi A."/>
            <person name="Getino M."/>
            <person name="Pursley I."/>
            <person name="Horton D.L."/>
            <person name="Alikhan N.F."/>
            <person name="Baker D."/>
            <person name="Gharbi K."/>
            <person name="Hall N."/>
            <person name="Watson M."/>
            <person name="Adriaenssens E.M."/>
            <person name="Foster-Nyarko E."/>
            <person name="Jarju S."/>
            <person name="Secka A."/>
            <person name="Antonio M."/>
            <person name="Oren A."/>
            <person name="Chaudhuri R.R."/>
            <person name="La Ragione R."/>
            <person name="Hildebrand F."/>
            <person name="Pallen M.J."/>
        </authorList>
    </citation>
    <scope>NUCLEOTIDE SEQUENCE</scope>
    <source>
        <strain evidence="3">CHK152-2871</strain>
    </source>
</reference>
<evidence type="ECO:0000313" key="3">
    <source>
        <dbReference type="EMBL" id="HIS73599.1"/>
    </source>
</evidence>